<name>A0A8H7TK40_9HELO</name>
<comment type="caution">
    <text evidence="1">The sequence shown here is derived from an EMBL/GenBank/DDBJ whole genome shotgun (WGS) entry which is preliminary data.</text>
</comment>
<dbReference type="Proteomes" id="UP000664132">
    <property type="component" value="Unassembled WGS sequence"/>
</dbReference>
<sequence length="315" mass="36310">MLQWAMLRSCARPFAAKTRQISNSNLTHPTELSSVQVSRASKNLSLSKVPSTVKFISTARWKADPRRGSSRFDRGLEHSLDVLQHEMTCTEFHDAVWGFAIYRCVEGNDAAWASMLQTIQESVQADLLSDYLKYPRDDLLKCHKLHVVDEKRGAPLDQVREHFNAWALESLRSRLRPHTTCTIEDIGHTGVDTTPRYMYCLVVDEICLESLDYPFPGSCPAIKLVLGDWESPWNPEEKLQEICEPFHDAFTEYEEEDVGWMYMPVDAYVDLYTNLQVDGWDNYVRPPYTLYAFGDESKLVGHWRRKHQKKSSPEG</sequence>
<organism evidence="1 2">
    <name type="scientific">Cadophora malorum</name>
    <dbReference type="NCBI Taxonomy" id="108018"/>
    <lineage>
        <taxon>Eukaryota</taxon>
        <taxon>Fungi</taxon>
        <taxon>Dikarya</taxon>
        <taxon>Ascomycota</taxon>
        <taxon>Pezizomycotina</taxon>
        <taxon>Leotiomycetes</taxon>
        <taxon>Helotiales</taxon>
        <taxon>Ploettnerulaceae</taxon>
        <taxon>Cadophora</taxon>
    </lineage>
</organism>
<dbReference type="AlphaFoldDB" id="A0A8H7TK40"/>
<dbReference type="EMBL" id="JAFJYH010000088">
    <property type="protein sequence ID" value="KAG4420248.1"/>
    <property type="molecule type" value="Genomic_DNA"/>
</dbReference>
<reference evidence="1" key="1">
    <citation type="submission" date="2021-02" db="EMBL/GenBank/DDBJ databases">
        <title>Genome sequence Cadophora malorum strain M34.</title>
        <authorList>
            <person name="Stefanovic E."/>
            <person name="Vu D."/>
            <person name="Scully C."/>
            <person name="Dijksterhuis J."/>
            <person name="Roader J."/>
            <person name="Houbraken J."/>
        </authorList>
    </citation>
    <scope>NUCLEOTIDE SEQUENCE</scope>
    <source>
        <strain evidence="1">M34</strain>
    </source>
</reference>
<accession>A0A8H7TK40</accession>
<protein>
    <submittedName>
        <fullName evidence="1">Uncharacterized protein</fullName>
    </submittedName>
</protein>
<keyword evidence="2" id="KW-1185">Reference proteome</keyword>
<dbReference type="OrthoDB" id="4424523at2759"/>
<evidence type="ECO:0000313" key="2">
    <source>
        <dbReference type="Proteomes" id="UP000664132"/>
    </source>
</evidence>
<gene>
    <name evidence="1" type="ORF">IFR04_006626</name>
</gene>
<proteinExistence type="predicted"/>
<evidence type="ECO:0000313" key="1">
    <source>
        <dbReference type="EMBL" id="KAG4420248.1"/>
    </source>
</evidence>